<dbReference type="SUPFAM" id="SSF55816">
    <property type="entry name" value="5'-nucleotidase (syn. UDP-sugar hydrolase), C-terminal domain"/>
    <property type="match status" value="1"/>
</dbReference>
<dbReference type="RefSeq" id="WP_061579195.1">
    <property type="nucleotide sequence ID" value="NZ_AP025623.1"/>
</dbReference>
<dbReference type="PANTHER" id="PTHR11575:SF24">
    <property type="entry name" value="5'-NUCLEOTIDASE"/>
    <property type="match status" value="1"/>
</dbReference>
<keyword evidence="6" id="KW-0547">Nucleotide-binding</keyword>
<dbReference type="GO" id="GO:0030288">
    <property type="term" value="C:outer membrane-bounded periplasmic space"/>
    <property type="evidence" value="ECO:0007669"/>
    <property type="project" value="TreeGrafter"/>
</dbReference>
<dbReference type="PRINTS" id="PR01607">
    <property type="entry name" value="APYRASEFAMLY"/>
</dbReference>
<dbReference type="Proteomes" id="UP000075455">
    <property type="component" value="Unassembled WGS sequence"/>
</dbReference>
<organism evidence="9 10">
    <name type="scientific">Saccharococcus caldoxylosilyticus</name>
    <dbReference type="NCBI Taxonomy" id="81408"/>
    <lineage>
        <taxon>Bacteria</taxon>
        <taxon>Bacillati</taxon>
        <taxon>Bacillota</taxon>
        <taxon>Bacilli</taxon>
        <taxon>Bacillales</taxon>
        <taxon>Anoxybacillaceae</taxon>
        <taxon>Saccharococcus</taxon>
    </lineage>
</organism>
<dbReference type="Pfam" id="PF00149">
    <property type="entry name" value="Metallophos"/>
    <property type="match status" value="1"/>
</dbReference>
<comment type="caution">
    <text evidence="9">The sequence shown here is derived from an EMBL/GenBank/DDBJ whole genome shotgun (WGS) entry which is preliminary data.</text>
</comment>
<evidence type="ECO:0000313" key="9">
    <source>
        <dbReference type="EMBL" id="KYD16401.1"/>
    </source>
</evidence>
<accession>A0A150LW22</accession>
<keyword evidence="6 9" id="KW-0378">Hydrolase</keyword>
<comment type="similarity">
    <text evidence="6">Belongs to the 5'-nucleotidase family.</text>
</comment>
<evidence type="ECO:0000256" key="4">
    <source>
        <dbReference type="ARBA" id="ARBA00022729"/>
    </source>
</evidence>
<comment type="subcellular location">
    <subcellularLocation>
        <location evidence="1">Secreted</location>
        <location evidence="1">Cell wall</location>
        <topology evidence="1">Peptidoglycan-anchor</topology>
    </subcellularLocation>
</comment>
<dbReference type="SUPFAM" id="SSF56300">
    <property type="entry name" value="Metallo-dependent phosphatases"/>
    <property type="match status" value="1"/>
</dbReference>
<dbReference type="PATRIC" id="fig|81408.3.peg.2926"/>
<dbReference type="GO" id="GO:0000166">
    <property type="term" value="F:nucleotide binding"/>
    <property type="evidence" value="ECO:0007669"/>
    <property type="project" value="UniProtKB-KW"/>
</dbReference>
<evidence type="ECO:0000313" key="10">
    <source>
        <dbReference type="Proteomes" id="UP000075455"/>
    </source>
</evidence>
<dbReference type="GO" id="GO:0008768">
    <property type="term" value="F:UDP-sugar diphosphatase activity"/>
    <property type="evidence" value="ECO:0007669"/>
    <property type="project" value="TreeGrafter"/>
</dbReference>
<sequence length="543" mass="59219">MKFSSKWLKTAVPALMLSTMIASGNVFAAGKAGDEEKQLKADVYQHRYIDVQLLGINDFHGQLDVTRNVGGRAVGRADYLAAYLKQRERENKHTLLVHAGDAVGASSPVSALLQDEPTIEFLNNLGFDVGTLGNHEFDEGVDEMLRLIYGGTHPKTGYFSGADFPYVSANVIDKKTGKPILPPYVIKKVKGMPIGFIGVTLSDTPSIVTPSGVAGVTFTDEAEAINKAVKQLKRRGVRAIVVLAHNPGVSNKDGSNASGEIVEIAKKVDDEVDVIFAGHNHAYLNAEVDGKLLVQSYSYGTAFSDVDLKIDRRTKDVVAKKAEIVTTYQDSIKPDPEITKLINKYEEKVAPIINQVVGTAKTTISAEQNASGESALGNLIADAQRTAMKTDFAFMNPGGIRADVEQGEVTWGELYNVQPFGNQLVKMTLTGEQIRKLLNQQWQSNQTRMLQISGLTYTWDASKPIGDKVVDIYLPNGTKLDPNAEYTVTANSFLADGGDNFTVFTEGKNREVGPVDLDALVDYIKQLPQPFDAHIEGRIQKLR</sequence>
<evidence type="ECO:0000256" key="6">
    <source>
        <dbReference type="RuleBase" id="RU362119"/>
    </source>
</evidence>
<reference evidence="9 10" key="1">
    <citation type="submission" date="2016-01" db="EMBL/GenBank/DDBJ databases">
        <title>Draft Genome Sequences of Seven Thermophilic Sporeformers Isolated from Foods.</title>
        <authorList>
            <person name="Berendsen E.M."/>
            <person name="Wells-Bennik M.H."/>
            <person name="Krawcyk A.O."/>
            <person name="De Jong A."/>
            <person name="Holsappel S."/>
            <person name="Eijlander R.T."/>
            <person name="Kuipers O.P."/>
        </authorList>
    </citation>
    <scope>NUCLEOTIDE SEQUENCE [LARGE SCALE GENOMIC DNA]</scope>
    <source>
        <strain evidence="9 10">B4119</strain>
    </source>
</reference>
<feature type="chain" id="PRO_5007358560" evidence="6">
    <location>
        <begin position="29"/>
        <end position="543"/>
    </location>
</feature>
<evidence type="ECO:0000256" key="3">
    <source>
        <dbReference type="ARBA" id="ARBA00022525"/>
    </source>
</evidence>
<name>A0A150LW22_9BACL</name>
<dbReference type="InterPro" id="IPR006179">
    <property type="entry name" value="5_nucleotidase/apyrase"/>
</dbReference>
<evidence type="ECO:0000256" key="5">
    <source>
        <dbReference type="ARBA" id="ARBA00023088"/>
    </source>
</evidence>
<dbReference type="PANTHER" id="PTHR11575">
    <property type="entry name" value="5'-NUCLEOTIDASE-RELATED"/>
    <property type="match status" value="1"/>
</dbReference>
<feature type="domain" description="Calcineurin-like phosphoesterase" evidence="7">
    <location>
        <begin position="54"/>
        <end position="283"/>
    </location>
</feature>
<feature type="domain" description="5'-Nucleotidase C-terminal" evidence="8">
    <location>
        <begin position="356"/>
        <end position="506"/>
    </location>
</feature>
<evidence type="ECO:0000259" key="7">
    <source>
        <dbReference type="Pfam" id="PF00149"/>
    </source>
</evidence>
<dbReference type="InterPro" id="IPR006146">
    <property type="entry name" value="5'-Nucleotdase_CS"/>
</dbReference>
<protein>
    <submittedName>
        <fullName evidence="9">5'-nucleotidase</fullName>
        <ecNumber evidence="9">3.1.3.5</ecNumber>
    </submittedName>
</protein>
<dbReference type="InterPro" id="IPR004843">
    <property type="entry name" value="Calcineurin-like_PHP"/>
</dbReference>
<dbReference type="InterPro" id="IPR008334">
    <property type="entry name" value="5'-Nucleotdase_C"/>
</dbReference>
<dbReference type="EC" id="3.1.3.5" evidence="9"/>
<dbReference type="Gene3D" id="3.90.780.10">
    <property type="entry name" value="5'-Nucleotidase, C-terminal domain"/>
    <property type="match status" value="1"/>
</dbReference>
<dbReference type="Gene3D" id="3.60.21.10">
    <property type="match status" value="1"/>
</dbReference>
<dbReference type="GO" id="GO:0008253">
    <property type="term" value="F:5'-nucleotidase activity"/>
    <property type="evidence" value="ECO:0007669"/>
    <property type="project" value="UniProtKB-EC"/>
</dbReference>
<dbReference type="STRING" id="81408.B4119_1814"/>
<gene>
    <name evidence="9" type="ORF">B4119_1814</name>
</gene>
<dbReference type="GO" id="GO:0009166">
    <property type="term" value="P:nucleotide catabolic process"/>
    <property type="evidence" value="ECO:0007669"/>
    <property type="project" value="InterPro"/>
</dbReference>
<dbReference type="EMBL" id="LQYS01000032">
    <property type="protein sequence ID" value="KYD16401.1"/>
    <property type="molecule type" value="Genomic_DNA"/>
</dbReference>
<dbReference type="eggNOG" id="COG0737">
    <property type="taxonomic scope" value="Bacteria"/>
</dbReference>
<dbReference type="PROSITE" id="PS00786">
    <property type="entry name" value="5_NUCLEOTIDASE_2"/>
    <property type="match status" value="1"/>
</dbReference>
<dbReference type="AlphaFoldDB" id="A0A150LW22"/>
<dbReference type="FunFam" id="3.60.21.10:FF:000052">
    <property type="entry name" value="Endonuclease YhcR"/>
    <property type="match status" value="1"/>
</dbReference>
<feature type="signal peptide" evidence="6">
    <location>
        <begin position="1"/>
        <end position="28"/>
    </location>
</feature>
<keyword evidence="4 6" id="KW-0732">Signal</keyword>
<keyword evidence="5" id="KW-0572">Peptidoglycan-anchor</keyword>
<dbReference type="InterPro" id="IPR029052">
    <property type="entry name" value="Metallo-depent_PP-like"/>
</dbReference>
<keyword evidence="2" id="KW-0134">Cell wall</keyword>
<proteinExistence type="inferred from homology"/>
<dbReference type="Pfam" id="PF02872">
    <property type="entry name" value="5_nucleotid_C"/>
    <property type="match status" value="1"/>
</dbReference>
<evidence type="ECO:0000256" key="2">
    <source>
        <dbReference type="ARBA" id="ARBA00022512"/>
    </source>
</evidence>
<keyword evidence="3" id="KW-0964">Secreted</keyword>
<dbReference type="InterPro" id="IPR036907">
    <property type="entry name" value="5'-Nucleotdase_C_sf"/>
</dbReference>
<evidence type="ECO:0000259" key="8">
    <source>
        <dbReference type="Pfam" id="PF02872"/>
    </source>
</evidence>
<evidence type="ECO:0000256" key="1">
    <source>
        <dbReference type="ARBA" id="ARBA00004168"/>
    </source>
</evidence>
<dbReference type="GO" id="GO:0046872">
    <property type="term" value="F:metal ion binding"/>
    <property type="evidence" value="ECO:0007669"/>
    <property type="project" value="InterPro"/>
</dbReference>
<dbReference type="FunFam" id="3.90.780.10:FF:000004">
    <property type="entry name" value="UDP-sugar hydrolase, putative"/>
    <property type="match status" value="1"/>
</dbReference>